<accession>A0A841BLB8</accession>
<reference evidence="1 2" key="1">
    <citation type="submission" date="2020-08" db="EMBL/GenBank/DDBJ databases">
        <title>Sequencing the genomes of 1000 actinobacteria strains.</title>
        <authorList>
            <person name="Klenk H.-P."/>
        </authorList>
    </citation>
    <scope>NUCLEOTIDE SEQUENCE [LARGE SCALE GENOMIC DNA]</scope>
    <source>
        <strain evidence="1 2">DSM 45362</strain>
    </source>
</reference>
<gene>
    <name evidence="1" type="ORF">F4553_000921</name>
</gene>
<evidence type="ECO:0000313" key="1">
    <source>
        <dbReference type="EMBL" id="MBB5867542.1"/>
    </source>
</evidence>
<evidence type="ECO:0000313" key="2">
    <source>
        <dbReference type="Proteomes" id="UP000587527"/>
    </source>
</evidence>
<dbReference type="RefSeq" id="WP_184832411.1">
    <property type="nucleotide sequence ID" value="NZ_JACHMN010000001.1"/>
</dbReference>
<protein>
    <submittedName>
        <fullName evidence="1">Uncharacterized protein</fullName>
    </submittedName>
</protein>
<dbReference type="AlphaFoldDB" id="A0A841BLB8"/>
<organism evidence="1 2">
    <name type="scientific">Allocatelliglobosispora scoriae</name>
    <dbReference type="NCBI Taxonomy" id="643052"/>
    <lineage>
        <taxon>Bacteria</taxon>
        <taxon>Bacillati</taxon>
        <taxon>Actinomycetota</taxon>
        <taxon>Actinomycetes</taxon>
        <taxon>Micromonosporales</taxon>
        <taxon>Micromonosporaceae</taxon>
        <taxon>Allocatelliglobosispora</taxon>
    </lineage>
</organism>
<name>A0A841BLB8_9ACTN</name>
<dbReference type="EMBL" id="JACHMN010000001">
    <property type="protein sequence ID" value="MBB5867542.1"/>
    <property type="molecule type" value="Genomic_DNA"/>
</dbReference>
<sequence>MIFGSSRKLAKYCDQLEEADGAVAFEEAAQGLWSTAQKASPRDLTPALERCAWLLTSQSVGAGGRFSILCGSLVDLGAEPGSLVVPVADGLLRALDQAVRFRVSWPLASSDPKLPDPEEADEHLRDAVVKLTPVLGGEAAYRAAEGWFSVTNWARPAVTLLQRSPQLWADYPRRAELAAAIAKLVPDIPDLGGVHELLGGEQRPAVVGRHRAA</sequence>
<comment type="caution">
    <text evidence="1">The sequence shown here is derived from an EMBL/GenBank/DDBJ whole genome shotgun (WGS) entry which is preliminary data.</text>
</comment>
<keyword evidence="2" id="KW-1185">Reference proteome</keyword>
<dbReference type="Proteomes" id="UP000587527">
    <property type="component" value="Unassembled WGS sequence"/>
</dbReference>
<proteinExistence type="predicted"/>